<feature type="region of interest" description="Disordered" evidence="1">
    <location>
        <begin position="745"/>
        <end position="816"/>
    </location>
</feature>
<name>V5G6V1_BYSSN</name>
<protein>
    <submittedName>
        <fullName evidence="2">Uncharacterized protein</fullName>
    </submittedName>
</protein>
<evidence type="ECO:0000256" key="1">
    <source>
        <dbReference type="SAM" id="MobiDB-lite"/>
    </source>
</evidence>
<dbReference type="EMBL" id="BAUL01000212">
    <property type="protein sequence ID" value="GAD97731.1"/>
    <property type="molecule type" value="Genomic_DNA"/>
</dbReference>
<dbReference type="eggNOG" id="ENOG502S984">
    <property type="taxonomic scope" value="Eukaryota"/>
</dbReference>
<dbReference type="InParanoid" id="V5G6V1"/>
<gene>
    <name evidence="2" type="ORF">PVAR5_6411</name>
</gene>
<proteinExistence type="predicted"/>
<feature type="compositionally biased region" description="Acidic residues" evidence="1">
    <location>
        <begin position="792"/>
        <end position="816"/>
    </location>
</feature>
<evidence type="ECO:0000313" key="3">
    <source>
        <dbReference type="Proteomes" id="UP000018001"/>
    </source>
</evidence>
<accession>V5G6V1</accession>
<dbReference type="HOGENOM" id="CLU_013726_0_0_1"/>
<dbReference type="Proteomes" id="UP000018001">
    <property type="component" value="Unassembled WGS sequence"/>
</dbReference>
<sequence>MAGYQTLTSDDTFIAAVRAMWEEDHGPFSPDAIPFSLPTTSIPRSDVVQTGFPLAPRHHRWPAQGPEQQVAQTQTGTNIEQQQTTKVERDPVTEVRNAVQFDVHLLMVDGADTFVYIDPAPQSGTSMKPTNIPLRVRSKSLLKTESSYLKNLFEPRRQTRILKSRGFTEGLPEGIQYVLDLTPALEDVEAMVYLTELSCPKGVRKWGRNQERFGLPADCVSGQEDMEIQSLTHGFSAACQTSASNRLPTFFSASGRKPVHTASRDEASAEQGDCAVEEADVCLPLEYSPFRHRSCIERILHSLESLDPKLDTAPKFWTFFALAKIMGVANEPEICNHILSWMHASRNELFIELNPEVAYRVACGIRSDNLCRETFAILVGEEALLLLAGSKKNIPKTPRKTLHGREREDVDEEELQRIEYASKNFMERMLASFVDLVGTRMTWVLELDEYQRFVSATSGLVDAAAMFFLNAKLKQFIRSRIYSILIAHRSTYTLAFRKLHRSQWDDYPQPEYCEIYSSLMDLERIFSRTFWQSLLQEHLSGGHILHGPHRSIADLGRHLPALKDQEDAVCGLVSMDELSLAATIVNAGGRGYHINGTVYYFDLPKCIAQANEYLRGFARRMLQSPRSVNGGLFELVDTLTCLTDDEYRYLPLWAGGNDDGTGGVFTDHNIPIVEQGGFSAPGPSIHTGSTAASSESFSIVDSEGVSTARVASHQATDGHDAEVLSMGSVRDSLWEDVFARRNADQGTQAESLVSWDNPTVSGTSNEGSLTDVASDESGTIIVGSPSLVDPLNDNEDLDLEEGDPLDFSSEGEDDHA</sequence>
<evidence type="ECO:0000313" key="2">
    <source>
        <dbReference type="EMBL" id="GAD97731.1"/>
    </source>
</evidence>
<dbReference type="OrthoDB" id="5371510at2759"/>
<feature type="compositionally biased region" description="Polar residues" evidence="1">
    <location>
        <begin position="745"/>
        <end position="768"/>
    </location>
</feature>
<dbReference type="AlphaFoldDB" id="V5G6V1"/>
<keyword evidence="3" id="KW-1185">Reference proteome</keyword>
<reference evidence="3" key="1">
    <citation type="journal article" date="2014" name="Genome Announc.">
        <title>Draft genome sequence of the formaldehyde-resistant fungus Byssochlamys spectabilis No. 5 (anamorph Paecilomyces variotii No. 5) (NBRC109023).</title>
        <authorList>
            <person name="Oka T."/>
            <person name="Ekino K."/>
            <person name="Fukuda K."/>
            <person name="Nomura Y."/>
        </authorList>
    </citation>
    <scope>NUCLEOTIDE SEQUENCE [LARGE SCALE GENOMIC DNA]</scope>
    <source>
        <strain evidence="3">No. 5 / NBRC 109023</strain>
    </source>
</reference>
<organism evidence="2 3">
    <name type="scientific">Byssochlamys spectabilis (strain No. 5 / NBRC 109023)</name>
    <name type="common">Paecilomyces variotii</name>
    <dbReference type="NCBI Taxonomy" id="1356009"/>
    <lineage>
        <taxon>Eukaryota</taxon>
        <taxon>Fungi</taxon>
        <taxon>Dikarya</taxon>
        <taxon>Ascomycota</taxon>
        <taxon>Pezizomycotina</taxon>
        <taxon>Eurotiomycetes</taxon>
        <taxon>Eurotiomycetidae</taxon>
        <taxon>Eurotiales</taxon>
        <taxon>Thermoascaceae</taxon>
        <taxon>Paecilomyces</taxon>
    </lineage>
</organism>
<comment type="caution">
    <text evidence="2">The sequence shown here is derived from an EMBL/GenBank/DDBJ whole genome shotgun (WGS) entry which is preliminary data.</text>
</comment>